<dbReference type="Pfam" id="PF08442">
    <property type="entry name" value="ATP-grasp_2"/>
    <property type="match status" value="1"/>
</dbReference>
<feature type="binding site" evidence="7">
    <location>
        <position position="112"/>
    </location>
    <ligand>
        <name>ATP</name>
        <dbReference type="ChEBI" id="CHEBI:30616"/>
    </ligand>
</feature>
<dbReference type="PROSITE" id="PS01217">
    <property type="entry name" value="SUCCINYL_COA_LIG_3"/>
    <property type="match status" value="1"/>
</dbReference>
<dbReference type="EC" id="6.2.1.5" evidence="7"/>
<comment type="subunit">
    <text evidence="7">Heterotetramer of two alpha and two beta subunits.</text>
</comment>
<accession>A0A4P2QD50</accession>
<evidence type="ECO:0000256" key="3">
    <source>
        <dbReference type="ARBA" id="ARBA00022598"/>
    </source>
</evidence>
<feature type="binding site" evidence="7">
    <location>
        <position position="270"/>
    </location>
    <ligand>
        <name>substrate</name>
        <note>ligand shared with subunit alpha</note>
    </ligand>
</feature>
<dbReference type="InterPro" id="IPR017866">
    <property type="entry name" value="Succ-CoA_synthase_bsu_CS"/>
</dbReference>
<dbReference type="SUPFAM" id="SSF52210">
    <property type="entry name" value="Succinyl-CoA synthetase domains"/>
    <property type="match status" value="1"/>
</dbReference>
<keyword evidence="3 7" id="KW-0436">Ligase</keyword>
<dbReference type="FunFam" id="3.30.470.20:FF:000002">
    <property type="entry name" value="Succinate--CoA ligase [ADP-forming] subunit beta"/>
    <property type="match status" value="1"/>
</dbReference>
<evidence type="ECO:0000256" key="2">
    <source>
        <dbReference type="ARBA" id="ARBA00022532"/>
    </source>
</evidence>
<dbReference type="OrthoDB" id="9802602at2"/>
<dbReference type="PANTHER" id="PTHR11815">
    <property type="entry name" value="SUCCINYL-COA SYNTHETASE BETA CHAIN"/>
    <property type="match status" value="1"/>
</dbReference>
<dbReference type="InterPro" id="IPR013650">
    <property type="entry name" value="ATP-grasp_succ-CoA_synth-type"/>
</dbReference>
<keyword evidence="5 7" id="KW-0547">Nucleotide-binding</keyword>
<evidence type="ECO:0000313" key="11">
    <source>
        <dbReference type="Proteomes" id="UP000295781"/>
    </source>
</evidence>
<dbReference type="PANTHER" id="PTHR11815:SF10">
    <property type="entry name" value="SUCCINATE--COA LIGASE [GDP-FORMING] SUBUNIT BETA, MITOCHONDRIAL"/>
    <property type="match status" value="1"/>
</dbReference>
<dbReference type="InterPro" id="IPR011761">
    <property type="entry name" value="ATP-grasp"/>
</dbReference>
<dbReference type="InterPro" id="IPR005809">
    <property type="entry name" value="Succ_CoA_ligase-like_bsu"/>
</dbReference>
<dbReference type="SUPFAM" id="SSF56059">
    <property type="entry name" value="Glutathione synthetase ATP-binding domain-like"/>
    <property type="match status" value="1"/>
</dbReference>
<proteinExistence type="inferred from homology"/>
<dbReference type="NCBIfam" id="NF001913">
    <property type="entry name" value="PRK00696.1"/>
    <property type="match status" value="1"/>
</dbReference>
<evidence type="ECO:0000256" key="8">
    <source>
        <dbReference type="PROSITE-ProRule" id="PRU00409"/>
    </source>
</evidence>
<dbReference type="GO" id="GO:0005524">
    <property type="term" value="F:ATP binding"/>
    <property type="evidence" value="ECO:0007669"/>
    <property type="project" value="UniProtKB-UniRule"/>
</dbReference>
<name>A0A4P2QD50_SORCE</name>
<dbReference type="GO" id="GO:0005829">
    <property type="term" value="C:cytosol"/>
    <property type="evidence" value="ECO:0007669"/>
    <property type="project" value="TreeGrafter"/>
</dbReference>
<dbReference type="GO" id="GO:0042709">
    <property type="term" value="C:succinate-CoA ligase complex"/>
    <property type="evidence" value="ECO:0007669"/>
    <property type="project" value="TreeGrafter"/>
</dbReference>
<gene>
    <name evidence="7 10" type="primary">sucC</name>
    <name evidence="10" type="ORF">SOCEGT47_082730</name>
</gene>
<dbReference type="RefSeq" id="WP_129356104.1">
    <property type="nucleotide sequence ID" value="NZ_CP012670.1"/>
</dbReference>
<evidence type="ECO:0000256" key="4">
    <source>
        <dbReference type="ARBA" id="ARBA00022723"/>
    </source>
</evidence>
<keyword evidence="6 7" id="KW-0460">Magnesium</keyword>
<evidence type="ECO:0000256" key="5">
    <source>
        <dbReference type="ARBA" id="ARBA00022741"/>
    </source>
</evidence>
<dbReference type="InterPro" id="IPR013815">
    <property type="entry name" value="ATP_grasp_subdomain_1"/>
</dbReference>
<dbReference type="PIRSF" id="PIRSF001554">
    <property type="entry name" value="SucCS_beta"/>
    <property type="match status" value="1"/>
</dbReference>
<feature type="binding site" evidence="7">
    <location>
        <position position="107"/>
    </location>
    <ligand>
        <name>ATP</name>
        <dbReference type="ChEBI" id="CHEBI:30616"/>
    </ligand>
</feature>
<dbReference type="Gene3D" id="3.30.1490.20">
    <property type="entry name" value="ATP-grasp fold, A domain"/>
    <property type="match status" value="1"/>
</dbReference>
<dbReference type="Gene3D" id="3.40.50.261">
    <property type="entry name" value="Succinyl-CoA synthetase domains"/>
    <property type="match status" value="1"/>
</dbReference>
<dbReference type="GO" id="GO:0000287">
    <property type="term" value="F:magnesium ion binding"/>
    <property type="evidence" value="ECO:0007669"/>
    <property type="project" value="UniProtKB-UniRule"/>
</dbReference>
<dbReference type="GO" id="GO:0004775">
    <property type="term" value="F:succinate-CoA ligase (ADP-forming) activity"/>
    <property type="evidence" value="ECO:0007669"/>
    <property type="project" value="UniProtKB-UniRule"/>
</dbReference>
<dbReference type="InterPro" id="IPR005811">
    <property type="entry name" value="SUCC_ACL_C"/>
</dbReference>
<comment type="similarity">
    <text evidence="1 7">Belongs to the succinate/malate CoA ligase beta subunit family.</text>
</comment>
<feature type="binding site" evidence="7">
    <location>
        <begin position="57"/>
        <end position="59"/>
    </location>
    <ligand>
        <name>ATP</name>
        <dbReference type="ChEBI" id="CHEBI:30616"/>
    </ligand>
</feature>
<protein>
    <recommendedName>
        <fullName evidence="7">Succinate--CoA ligase [ADP-forming] subunit beta</fullName>
        <ecNumber evidence="7">6.2.1.5</ecNumber>
    </recommendedName>
    <alternativeName>
        <fullName evidence="7">Succinyl-CoA synthetase subunit beta</fullName>
        <shortName evidence="7">SCS-beta</shortName>
    </alternativeName>
</protein>
<evidence type="ECO:0000256" key="1">
    <source>
        <dbReference type="ARBA" id="ARBA00009182"/>
    </source>
</evidence>
<comment type="cofactor">
    <cofactor evidence="7">
        <name>Mg(2+)</name>
        <dbReference type="ChEBI" id="CHEBI:18420"/>
    </cofactor>
    <text evidence="7">Binds 1 Mg(2+) ion per subunit.</text>
</comment>
<feature type="binding site" evidence="7">
    <location>
        <position position="50"/>
    </location>
    <ligand>
        <name>ATP</name>
        <dbReference type="ChEBI" id="CHEBI:30616"/>
    </ligand>
</feature>
<dbReference type="PROSITE" id="PS50975">
    <property type="entry name" value="ATP_GRASP"/>
    <property type="match status" value="1"/>
</dbReference>
<evidence type="ECO:0000259" key="9">
    <source>
        <dbReference type="PROSITE" id="PS50975"/>
    </source>
</evidence>
<dbReference type="InterPro" id="IPR016102">
    <property type="entry name" value="Succinyl-CoA_synth-like"/>
</dbReference>
<dbReference type="FunFam" id="3.30.1490.20:FF:000002">
    <property type="entry name" value="Succinate--CoA ligase [ADP-forming] subunit beta"/>
    <property type="match status" value="1"/>
</dbReference>
<sequence>MKIHEYQGKQLFARYGVPVPKGEPAFQASEVAPIADRLIEQTKNPVVVVKAQIHAGGRGKGGGVKVAKGGSSEARAIAEKMLGMQLVTKQTGPEGQKVRRLYIEQGLDIARELYFAMLVDRERRRVAVIASTEGGMDIEEVAHKTPEKIVKLFIDPVLGLAPYQARQLALALGLTAKETQRQFLKAAAALYACFTAEDCSLLEINPLVVTRSGDIVALDAKVSFDDNAEFRHPEWNAMRDVDEEDPIELQAKRAGLSYVSLDGDIGCLVNGAGLAMATMDIILHYGGKPANFLDVGGGASQEQVKTAFQIILRSERVRGIFVNIFGGIMRCDVVAAGVVAAAKELGLKVPLVVRLEGTNVEAGRKLLDESGLTIQSASSMADGAQKIVAATRGGKAGA</sequence>
<comment type="catalytic activity">
    <reaction evidence="7">
        <text>GTP + succinate + CoA = succinyl-CoA + GDP + phosphate</text>
        <dbReference type="Rhea" id="RHEA:22120"/>
        <dbReference type="ChEBI" id="CHEBI:30031"/>
        <dbReference type="ChEBI" id="CHEBI:37565"/>
        <dbReference type="ChEBI" id="CHEBI:43474"/>
        <dbReference type="ChEBI" id="CHEBI:57287"/>
        <dbReference type="ChEBI" id="CHEBI:57292"/>
        <dbReference type="ChEBI" id="CHEBI:58189"/>
    </reaction>
</comment>
<dbReference type="AlphaFoldDB" id="A0A4P2QD50"/>
<dbReference type="NCBIfam" id="TIGR01016">
    <property type="entry name" value="sucCoAbeta"/>
    <property type="match status" value="1"/>
</dbReference>
<dbReference type="FunFam" id="3.40.50.261:FF:000001">
    <property type="entry name" value="Succinate--CoA ligase [ADP-forming] subunit beta"/>
    <property type="match status" value="1"/>
</dbReference>
<feature type="binding site" evidence="7">
    <location>
        <position position="219"/>
    </location>
    <ligand>
        <name>Mg(2+)</name>
        <dbReference type="ChEBI" id="CHEBI:18420"/>
    </ligand>
</feature>
<dbReference type="Gene3D" id="3.30.470.20">
    <property type="entry name" value="ATP-grasp fold, B domain"/>
    <property type="match status" value="1"/>
</dbReference>
<keyword evidence="2 7" id="KW-0816">Tricarboxylic acid cycle</keyword>
<evidence type="ECO:0000256" key="6">
    <source>
        <dbReference type="ARBA" id="ARBA00022842"/>
    </source>
</evidence>
<comment type="catalytic activity">
    <reaction evidence="7">
        <text>succinate + ATP + CoA = succinyl-CoA + ADP + phosphate</text>
        <dbReference type="Rhea" id="RHEA:17661"/>
        <dbReference type="ChEBI" id="CHEBI:30031"/>
        <dbReference type="ChEBI" id="CHEBI:30616"/>
        <dbReference type="ChEBI" id="CHEBI:43474"/>
        <dbReference type="ChEBI" id="CHEBI:57287"/>
        <dbReference type="ChEBI" id="CHEBI:57292"/>
        <dbReference type="ChEBI" id="CHEBI:456216"/>
        <dbReference type="EC" id="6.2.1.5"/>
    </reaction>
</comment>
<keyword evidence="4 7" id="KW-0479">Metal-binding</keyword>
<dbReference type="EMBL" id="CP012670">
    <property type="protein sequence ID" value="AUX27675.1"/>
    <property type="molecule type" value="Genomic_DNA"/>
</dbReference>
<evidence type="ECO:0000256" key="7">
    <source>
        <dbReference type="HAMAP-Rule" id="MF_00558"/>
    </source>
</evidence>
<comment type="pathway">
    <text evidence="7">Carbohydrate metabolism; tricarboxylic acid cycle; succinate from succinyl-CoA (ligase route): step 1/1.</text>
</comment>
<reference evidence="10 11" key="1">
    <citation type="submission" date="2015-09" db="EMBL/GenBank/DDBJ databases">
        <title>Sorangium comparison.</title>
        <authorList>
            <person name="Zaburannyi N."/>
            <person name="Bunk B."/>
            <person name="Overmann J."/>
            <person name="Mueller R."/>
        </authorList>
    </citation>
    <scope>NUCLEOTIDE SEQUENCE [LARGE SCALE GENOMIC DNA]</scope>
    <source>
        <strain evidence="10 11">So ceGT47</strain>
    </source>
</reference>
<dbReference type="Proteomes" id="UP000295781">
    <property type="component" value="Chromosome"/>
</dbReference>
<keyword evidence="7 8" id="KW-0067">ATP-binding</keyword>
<organism evidence="10 11">
    <name type="scientific">Sorangium cellulosum</name>
    <name type="common">Polyangium cellulosum</name>
    <dbReference type="NCBI Taxonomy" id="56"/>
    <lineage>
        <taxon>Bacteria</taxon>
        <taxon>Pseudomonadati</taxon>
        <taxon>Myxococcota</taxon>
        <taxon>Polyangia</taxon>
        <taxon>Polyangiales</taxon>
        <taxon>Polyangiaceae</taxon>
        <taxon>Sorangium</taxon>
    </lineage>
</organism>
<feature type="binding site" evidence="7">
    <location>
        <position position="104"/>
    </location>
    <ligand>
        <name>ATP</name>
        <dbReference type="ChEBI" id="CHEBI:30616"/>
    </ligand>
</feature>
<dbReference type="Pfam" id="PF00549">
    <property type="entry name" value="Ligase_CoA"/>
    <property type="match status" value="1"/>
</dbReference>
<dbReference type="GO" id="GO:0006099">
    <property type="term" value="P:tricarboxylic acid cycle"/>
    <property type="evidence" value="ECO:0007669"/>
    <property type="project" value="UniProtKB-UniRule"/>
</dbReference>
<dbReference type="GO" id="GO:0006104">
    <property type="term" value="P:succinyl-CoA metabolic process"/>
    <property type="evidence" value="ECO:0007669"/>
    <property type="project" value="TreeGrafter"/>
</dbReference>
<evidence type="ECO:0000313" key="10">
    <source>
        <dbReference type="EMBL" id="AUX27675.1"/>
    </source>
</evidence>
<dbReference type="GO" id="GO:0004776">
    <property type="term" value="F:succinate-CoA ligase (GDP-forming) activity"/>
    <property type="evidence" value="ECO:0007669"/>
    <property type="project" value="RHEA"/>
</dbReference>
<feature type="binding site" evidence="7">
    <location>
        <position position="205"/>
    </location>
    <ligand>
        <name>Mg(2+)</name>
        <dbReference type="ChEBI" id="CHEBI:18420"/>
    </ligand>
</feature>
<comment type="function">
    <text evidence="7">Succinyl-CoA synthetase functions in the citric acid cycle (TCA), coupling the hydrolysis of succinyl-CoA to the synthesis of either ATP or GTP and thus represents the only step of substrate-level phosphorylation in the TCA. The beta subunit provides nucleotide specificity of the enzyme and binds the substrate succinate, while the binding sites for coenzyme A and phosphate are found in the alpha subunit.</text>
</comment>
<feature type="binding site" evidence="7">
    <location>
        <begin position="327"/>
        <end position="329"/>
    </location>
    <ligand>
        <name>substrate</name>
        <note>ligand shared with subunit alpha</note>
    </ligand>
</feature>
<feature type="domain" description="ATP-grasp" evidence="9">
    <location>
        <begin position="9"/>
        <end position="233"/>
    </location>
</feature>
<dbReference type="UniPathway" id="UPA00223">
    <property type="reaction ID" value="UER00999"/>
</dbReference>
<dbReference type="HAMAP" id="MF_00558">
    <property type="entry name" value="Succ_CoA_beta"/>
    <property type="match status" value="1"/>
</dbReference>